<dbReference type="EMBL" id="JADZLT010000039">
    <property type="protein sequence ID" value="MBH0236551.1"/>
    <property type="molecule type" value="Genomic_DNA"/>
</dbReference>
<protein>
    <submittedName>
        <fullName evidence="1">DUF5076 domain-containing protein</fullName>
    </submittedName>
</protein>
<dbReference type="RefSeq" id="WP_197309655.1">
    <property type="nucleotide sequence ID" value="NZ_JADZLT010000039.1"/>
</dbReference>
<comment type="caution">
    <text evidence="1">The sequence shown here is derived from an EMBL/GenBank/DDBJ whole genome shotgun (WGS) entry which is preliminary data.</text>
</comment>
<organism evidence="1 2">
    <name type="scientific">Methylobrevis albus</name>
    <dbReference type="NCBI Taxonomy" id="2793297"/>
    <lineage>
        <taxon>Bacteria</taxon>
        <taxon>Pseudomonadati</taxon>
        <taxon>Pseudomonadota</taxon>
        <taxon>Alphaproteobacteria</taxon>
        <taxon>Hyphomicrobiales</taxon>
        <taxon>Pleomorphomonadaceae</taxon>
        <taxon>Methylobrevis</taxon>
    </lineage>
</organism>
<evidence type="ECO:0000313" key="1">
    <source>
        <dbReference type="EMBL" id="MBH0236551.1"/>
    </source>
</evidence>
<dbReference type="Proteomes" id="UP000631694">
    <property type="component" value="Unassembled WGS sequence"/>
</dbReference>
<dbReference type="AlphaFoldDB" id="A0A931HZL9"/>
<proteinExistence type="predicted"/>
<dbReference type="InterPro" id="IPR031796">
    <property type="entry name" value="DUF5076"/>
</dbReference>
<keyword evidence="2" id="KW-1185">Reference proteome</keyword>
<accession>A0A931HZL9</accession>
<sequence>MSKPVDELPVPADVQIEGGSEVLRAFISDGGLSVSLIRGFDEPDTWGLLLVDVIRHVSRAFNAEDGVSEAEVEARIVRMMMAELENPTDLGTTSTQNN</sequence>
<name>A0A931HZL9_9HYPH</name>
<reference evidence="1" key="1">
    <citation type="submission" date="2020-12" db="EMBL/GenBank/DDBJ databases">
        <title>Methylobrevis albus sp. nov., isolated from fresh water lack sediment.</title>
        <authorList>
            <person name="Zou Q."/>
        </authorList>
    </citation>
    <scope>NUCLEOTIDE SEQUENCE</scope>
    <source>
        <strain evidence="1">L22</strain>
    </source>
</reference>
<dbReference type="Gene3D" id="3.30.2370.10">
    <property type="entry name" value="putative pyruvate dehydrogenase"/>
    <property type="match status" value="1"/>
</dbReference>
<evidence type="ECO:0000313" key="2">
    <source>
        <dbReference type="Proteomes" id="UP000631694"/>
    </source>
</evidence>
<gene>
    <name evidence="1" type="ORF">I5731_01830</name>
</gene>
<dbReference type="Pfam" id="PF16826">
    <property type="entry name" value="DUF5076"/>
    <property type="match status" value="1"/>
</dbReference>